<dbReference type="PANTHER" id="PTHR13385:SF0">
    <property type="entry name" value="UBIQUITIN-LIKE PROTEIN ATG12"/>
    <property type="match status" value="1"/>
</dbReference>
<keyword evidence="4 7" id="KW-1017">Isopeptide bond</keyword>
<keyword evidence="7" id="KW-0813">Transport</keyword>
<keyword evidence="7" id="KW-0653">Protein transport</keyword>
<comment type="subcellular location">
    <subcellularLocation>
        <location evidence="7">Preautophagosomal structure membrane</location>
        <topology evidence="7">Peripheral membrane protein</topology>
    </subcellularLocation>
</comment>
<evidence type="ECO:0000256" key="6">
    <source>
        <dbReference type="ARBA" id="ARBA00023006"/>
    </source>
</evidence>
<evidence type="ECO:0000256" key="3">
    <source>
        <dbReference type="ARBA" id="ARBA00015875"/>
    </source>
</evidence>
<comment type="similarity">
    <text evidence="1 7">Belongs to the ATG12 family.</text>
</comment>
<dbReference type="GO" id="GO:0000045">
    <property type="term" value="P:autophagosome assembly"/>
    <property type="evidence" value="ECO:0007669"/>
    <property type="project" value="InterPro"/>
</dbReference>
<protein>
    <recommendedName>
        <fullName evidence="3 7">Ubiquitin-like protein ATG12</fullName>
    </recommendedName>
</protein>
<dbReference type="GO" id="GO:0034727">
    <property type="term" value="P:piecemeal microautophagy of the nucleus"/>
    <property type="evidence" value="ECO:0007669"/>
    <property type="project" value="TreeGrafter"/>
</dbReference>
<evidence type="ECO:0000313" key="8">
    <source>
        <dbReference type="EMBL" id="RKP23491.1"/>
    </source>
</evidence>
<name>A0A4P9YW55_9FUNG</name>
<dbReference type="FunFam" id="3.10.20.90:FF:000150">
    <property type="entry name" value="Ubiquitin-like protein ATG12"/>
    <property type="match status" value="1"/>
</dbReference>
<sequence>VPVRFRAAGNAPILKENRFQINASHRFHTVAVFLRKELRLKPQDPLFLYINSVFAPAPDEVMSNLHKCFNVDGQLIINYSITPAWG</sequence>
<dbReference type="GO" id="GO:0034045">
    <property type="term" value="C:phagophore assembly site membrane"/>
    <property type="evidence" value="ECO:0007669"/>
    <property type="project" value="UniProtKB-SubCell"/>
</dbReference>
<feature type="non-terminal residue" evidence="8">
    <location>
        <position position="1"/>
    </location>
</feature>
<proteinExistence type="inferred from homology"/>
<comment type="subunit">
    <text evidence="2 7">Forms a conjugate with ATG5.</text>
</comment>
<dbReference type="EMBL" id="KZ990932">
    <property type="protein sequence ID" value="RKP23491.1"/>
    <property type="molecule type" value="Genomic_DNA"/>
</dbReference>
<evidence type="ECO:0000256" key="5">
    <source>
        <dbReference type="ARBA" id="ARBA00022786"/>
    </source>
</evidence>
<dbReference type="GO" id="GO:0061723">
    <property type="term" value="P:glycophagy"/>
    <property type="evidence" value="ECO:0007669"/>
    <property type="project" value="TreeGrafter"/>
</dbReference>
<keyword evidence="7" id="KW-0472">Membrane</keyword>
<dbReference type="GO" id="GO:0000422">
    <property type="term" value="P:autophagy of mitochondrion"/>
    <property type="evidence" value="ECO:0007669"/>
    <property type="project" value="TreeGrafter"/>
</dbReference>
<reference evidence="9" key="1">
    <citation type="journal article" date="2018" name="Nat. Microbiol.">
        <title>Leveraging single-cell genomics to expand the fungal tree of life.</title>
        <authorList>
            <person name="Ahrendt S.R."/>
            <person name="Quandt C.A."/>
            <person name="Ciobanu D."/>
            <person name="Clum A."/>
            <person name="Salamov A."/>
            <person name="Andreopoulos B."/>
            <person name="Cheng J.F."/>
            <person name="Woyke T."/>
            <person name="Pelin A."/>
            <person name="Henrissat B."/>
            <person name="Reynolds N.K."/>
            <person name="Benny G.L."/>
            <person name="Smith M.E."/>
            <person name="James T.Y."/>
            <person name="Grigoriev I.V."/>
        </authorList>
    </citation>
    <scope>NUCLEOTIDE SEQUENCE [LARGE SCALE GENOMIC DNA]</scope>
    <source>
        <strain evidence="9">Benny S71-1</strain>
    </source>
</reference>
<evidence type="ECO:0000256" key="7">
    <source>
        <dbReference type="RuleBase" id="RU361201"/>
    </source>
</evidence>
<dbReference type="GO" id="GO:0097352">
    <property type="term" value="P:autophagosome maturation"/>
    <property type="evidence" value="ECO:0007669"/>
    <property type="project" value="TreeGrafter"/>
</dbReference>
<dbReference type="GO" id="GO:0019776">
    <property type="term" value="F:Atg8-family ligase activity"/>
    <property type="evidence" value="ECO:0007669"/>
    <property type="project" value="TreeGrafter"/>
</dbReference>
<dbReference type="InterPro" id="IPR007242">
    <property type="entry name" value="Atg12"/>
</dbReference>
<evidence type="ECO:0000256" key="4">
    <source>
        <dbReference type="ARBA" id="ARBA00022499"/>
    </source>
</evidence>
<dbReference type="SUPFAM" id="SSF54236">
    <property type="entry name" value="Ubiquitin-like"/>
    <property type="match status" value="1"/>
</dbReference>
<organism evidence="8 9">
    <name type="scientific">Syncephalis pseudoplumigaleata</name>
    <dbReference type="NCBI Taxonomy" id="1712513"/>
    <lineage>
        <taxon>Eukaryota</taxon>
        <taxon>Fungi</taxon>
        <taxon>Fungi incertae sedis</taxon>
        <taxon>Zoopagomycota</taxon>
        <taxon>Zoopagomycotina</taxon>
        <taxon>Zoopagomycetes</taxon>
        <taxon>Zoopagales</taxon>
        <taxon>Piptocephalidaceae</taxon>
        <taxon>Syncephalis</taxon>
    </lineage>
</organism>
<evidence type="ECO:0000256" key="2">
    <source>
        <dbReference type="ARBA" id="ARBA00011288"/>
    </source>
</evidence>
<dbReference type="InterPro" id="IPR029071">
    <property type="entry name" value="Ubiquitin-like_domsf"/>
</dbReference>
<evidence type="ECO:0000256" key="1">
    <source>
        <dbReference type="ARBA" id="ARBA00007778"/>
    </source>
</evidence>
<accession>A0A4P9YW55</accession>
<dbReference type="Pfam" id="PF04110">
    <property type="entry name" value="APG12"/>
    <property type="match status" value="1"/>
</dbReference>
<keyword evidence="6 7" id="KW-0072">Autophagy</keyword>
<dbReference type="GO" id="GO:0034274">
    <property type="term" value="C:Atg12-Atg5-Atg16 complex"/>
    <property type="evidence" value="ECO:0007669"/>
    <property type="project" value="TreeGrafter"/>
</dbReference>
<dbReference type="OrthoDB" id="10003551at2759"/>
<comment type="function">
    <text evidence="7">Ubiquitin-like protein involved in cytoplasm to vacuole transport (Cvt), autophagy vesicles formation, mitophagy, and nucleophagy.</text>
</comment>
<keyword evidence="9" id="KW-1185">Reference proteome</keyword>
<dbReference type="Proteomes" id="UP000278143">
    <property type="component" value="Unassembled WGS sequence"/>
</dbReference>
<dbReference type="PANTHER" id="PTHR13385">
    <property type="entry name" value="AUTOPHAGY PROTEIN 12"/>
    <property type="match status" value="1"/>
</dbReference>
<evidence type="ECO:0000313" key="9">
    <source>
        <dbReference type="Proteomes" id="UP000278143"/>
    </source>
</evidence>
<keyword evidence="5 7" id="KW-0833">Ubl conjugation pathway</keyword>
<dbReference type="GO" id="GO:0015031">
    <property type="term" value="P:protein transport"/>
    <property type="evidence" value="ECO:0007669"/>
    <property type="project" value="UniProtKB-KW"/>
</dbReference>
<dbReference type="AlphaFoldDB" id="A0A4P9YW55"/>
<dbReference type="CDD" id="cd01612">
    <property type="entry name" value="Ubl_ATG12"/>
    <property type="match status" value="1"/>
</dbReference>
<dbReference type="Gene3D" id="3.10.20.90">
    <property type="entry name" value="Phosphatidylinositol 3-kinase Catalytic Subunit, Chain A, domain 1"/>
    <property type="match status" value="1"/>
</dbReference>
<gene>
    <name evidence="8" type="ORF">SYNPS1DRAFT_18528</name>
</gene>
<dbReference type="GO" id="GO:0000421">
    <property type="term" value="C:autophagosome membrane"/>
    <property type="evidence" value="ECO:0007669"/>
    <property type="project" value="TreeGrafter"/>
</dbReference>